<accession>A0ABX1SF32</accession>
<sequence>MRHVRRLVAAAIALVLIGGCGYAITHAAHGYEVALVLPAASGLVTGTPVQVNGSDAGTITDISTRDGKAVVRVQMTGKYAPLHDGTAARVAWKAVLGERLLDITPGPDQNPPLPDGALVPGTVAPVDFDTVFAALDPDTRERLNSLVSGLAGTLNGREPDLNKTIQAVGPALDSLGHVLQAVGDDGPAIQSLVTRLRDLTGVLAARQVDVSATVDQLTRFTETTAARQEALRAALRELPSTLATARQTLDGVPAAADAATELLTDLEPATDRLPGVARNLDPLLADLRPAVSDLRPTLDAAQTVLGATPALLDSAHATLPPLTTATTSAASALAFLRPYTPEIAGWMTNWGSATANYDSQGHYHRFLVQGGVPSANVNPGVMPPGIRQNLTPAPGTSEGQPWTDATGSGIR</sequence>
<feature type="region of interest" description="Disordered" evidence="1">
    <location>
        <begin position="385"/>
        <end position="411"/>
    </location>
</feature>
<evidence type="ECO:0000259" key="2">
    <source>
        <dbReference type="Pfam" id="PF02470"/>
    </source>
</evidence>
<gene>
    <name evidence="3" type="ORF">HF526_23055</name>
</gene>
<dbReference type="RefSeq" id="WP_169383644.1">
    <property type="nucleotide sequence ID" value="NZ_JAAXLA010000050.1"/>
</dbReference>
<keyword evidence="4" id="KW-1185">Reference proteome</keyword>
<feature type="compositionally biased region" description="Polar residues" evidence="1">
    <location>
        <begin position="397"/>
        <end position="411"/>
    </location>
</feature>
<evidence type="ECO:0000313" key="4">
    <source>
        <dbReference type="Proteomes" id="UP000820669"/>
    </source>
</evidence>
<dbReference type="Proteomes" id="UP000820669">
    <property type="component" value="Unassembled WGS sequence"/>
</dbReference>
<organism evidence="3 4">
    <name type="scientific">Pseudonocardia acidicola</name>
    <dbReference type="NCBI Taxonomy" id="2724939"/>
    <lineage>
        <taxon>Bacteria</taxon>
        <taxon>Bacillati</taxon>
        <taxon>Actinomycetota</taxon>
        <taxon>Actinomycetes</taxon>
        <taxon>Pseudonocardiales</taxon>
        <taxon>Pseudonocardiaceae</taxon>
        <taxon>Pseudonocardia</taxon>
    </lineage>
</organism>
<feature type="domain" description="Mce/MlaD" evidence="2">
    <location>
        <begin position="30"/>
        <end position="106"/>
    </location>
</feature>
<dbReference type="PANTHER" id="PTHR33371">
    <property type="entry name" value="INTERMEMBRANE PHOSPHOLIPID TRANSPORT SYSTEM BINDING PROTEIN MLAD-RELATED"/>
    <property type="match status" value="1"/>
</dbReference>
<name>A0ABX1SF32_9PSEU</name>
<reference evidence="3 4" key="1">
    <citation type="submission" date="2020-04" db="EMBL/GenBank/DDBJ databases">
        <authorList>
            <person name="Klaysubun C."/>
            <person name="Duangmal K."/>
            <person name="Lipun K."/>
        </authorList>
    </citation>
    <scope>NUCLEOTIDE SEQUENCE [LARGE SCALE GENOMIC DNA]</scope>
    <source>
        <strain evidence="3 4">K10HN5</strain>
    </source>
</reference>
<dbReference type="EMBL" id="JAAXLA010000050">
    <property type="protein sequence ID" value="NMI00165.1"/>
    <property type="molecule type" value="Genomic_DNA"/>
</dbReference>
<dbReference type="InterPro" id="IPR003399">
    <property type="entry name" value="Mce/MlaD"/>
</dbReference>
<dbReference type="Pfam" id="PF02470">
    <property type="entry name" value="MlaD"/>
    <property type="match status" value="1"/>
</dbReference>
<comment type="caution">
    <text evidence="3">The sequence shown here is derived from an EMBL/GenBank/DDBJ whole genome shotgun (WGS) entry which is preliminary data.</text>
</comment>
<evidence type="ECO:0000256" key="1">
    <source>
        <dbReference type="SAM" id="MobiDB-lite"/>
    </source>
</evidence>
<dbReference type="InterPro" id="IPR052336">
    <property type="entry name" value="MlaD_Phospholipid_Transporter"/>
</dbReference>
<dbReference type="PROSITE" id="PS51257">
    <property type="entry name" value="PROKAR_LIPOPROTEIN"/>
    <property type="match status" value="1"/>
</dbReference>
<dbReference type="PANTHER" id="PTHR33371:SF15">
    <property type="entry name" value="LIPOPROTEIN LPRN"/>
    <property type="match status" value="1"/>
</dbReference>
<evidence type="ECO:0000313" key="3">
    <source>
        <dbReference type="EMBL" id="NMI00165.1"/>
    </source>
</evidence>
<proteinExistence type="predicted"/>
<protein>
    <submittedName>
        <fullName evidence="3">MCE family protein</fullName>
    </submittedName>
</protein>